<dbReference type="Pfam" id="PF16810">
    <property type="entry name" value="RXLR"/>
    <property type="match status" value="1"/>
</dbReference>
<dbReference type="EMBL" id="QXFV01007110">
    <property type="protein sequence ID" value="KAE8959585.1"/>
    <property type="molecule type" value="Genomic_DNA"/>
</dbReference>
<comment type="similarity">
    <text evidence="2 5">Belongs to the RxLR effector family.</text>
</comment>
<sequence>MRMQCLVLLVLALFCAGSHVAEALTRPEQATSSAATTRLLRSDKAKTVDDTRNTITSDGEERERLMANGCRDLRNWTERHHGFENST</sequence>
<comment type="function">
    <text evidence="5">Effector that suppresses plant defense responses during pathogen infection.</text>
</comment>
<evidence type="ECO:0000313" key="7">
    <source>
        <dbReference type="Proteomes" id="UP000429607"/>
    </source>
</evidence>
<comment type="domain">
    <text evidence="5">The RxLR-dEER motif acts to carry the protein into the host cell cytoplasm through binding to cell surface phosphatidylinositol-3-phosphate.</text>
</comment>
<evidence type="ECO:0000256" key="2">
    <source>
        <dbReference type="ARBA" id="ARBA00010400"/>
    </source>
</evidence>
<evidence type="ECO:0000313" key="6">
    <source>
        <dbReference type="EMBL" id="KAE8959585.1"/>
    </source>
</evidence>
<evidence type="ECO:0000256" key="1">
    <source>
        <dbReference type="ARBA" id="ARBA00004613"/>
    </source>
</evidence>
<name>A0A6A3GM58_9STRA</name>
<keyword evidence="4 5" id="KW-0732">Signal</keyword>
<comment type="caution">
    <text evidence="6">The sequence shown here is derived from an EMBL/GenBank/DDBJ whole genome shotgun (WGS) entry which is preliminary data.</text>
</comment>
<keyword evidence="3 5" id="KW-0964">Secreted</keyword>
<dbReference type="InterPro" id="IPR031825">
    <property type="entry name" value="RXLR"/>
</dbReference>
<feature type="signal peptide" evidence="5">
    <location>
        <begin position="1"/>
        <end position="23"/>
    </location>
</feature>
<dbReference type="Proteomes" id="UP000429607">
    <property type="component" value="Unassembled WGS sequence"/>
</dbReference>
<dbReference type="AlphaFoldDB" id="A0A6A3GM58"/>
<evidence type="ECO:0000256" key="3">
    <source>
        <dbReference type="ARBA" id="ARBA00022525"/>
    </source>
</evidence>
<comment type="subcellular location">
    <subcellularLocation>
        <location evidence="1 5">Secreted</location>
    </subcellularLocation>
</comment>
<accession>A0A6A3GM58</accession>
<protein>
    <recommendedName>
        <fullName evidence="5">RxLR effector protein</fullName>
    </recommendedName>
</protein>
<evidence type="ECO:0000256" key="4">
    <source>
        <dbReference type="ARBA" id="ARBA00022729"/>
    </source>
</evidence>
<organism evidence="6 7">
    <name type="scientific">Phytophthora rubi</name>
    <dbReference type="NCBI Taxonomy" id="129364"/>
    <lineage>
        <taxon>Eukaryota</taxon>
        <taxon>Sar</taxon>
        <taxon>Stramenopiles</taxon>
        <taxon>Oomycota</taxon>
        <taxon>Peronosporomycetes</taxon>
        <taxon>Peronosporales</taxon>
        <taxon>Peronosporaceae</taxon>
        <taxon>Phytophthora</taxon>
    </lineage>
</organism>
<evidence type="ECO:0000256" key="5">
    <source>
        <dbReference type="RuleBase" id="RU367124"/>
    </source>
</evidence>
<feature type="chain" id="PRO_5044951207" description="RxLR effector protein" evidence="5">
    <location>
        <begin position="24"/>
        <end position="87"/>
    </location>
</feature>
<reference evidence="6 7" key="1">
    <citation type="submission" date="2018-09" db="EMBL/GenBank/DDBJ databases">
        <title>Genomic investigation of the strawberry pathogen Phytophthora fragariae indicates pathogenicity is determined by transcriptional variation in three key races.</title>
        <authorList>
            <person name="Adams T.M."/>
            <person name="Armitage A.D."/>
            <person name="Sobczyk M.K."/>
            <person name="Bates H.J."/>
            <person name="Dunwell J.M."/>
            <person name="Nellist C.F."/>
            <person name="Harrison R.J."/>
        </authorList>
    </citation>
    <scope>NUCLEOTIDE SEQUENCE [LARGE SCALE GENOMIC DNA]</scope>
    <source>
        <strain evidence="6 7">SCRP249</strain>
    </source>
</reference>
<gene>
    <name evidence="6" type="ORF">PR001_g30672</name>
</gene>
<proteinExistence type="inferred from homology"/>